<evidence type="ECO:0000256" key="5">
    <source>
        <dbReference type="ARBA" id="ARBA00022741"/>
    </source>
</evidence>
<dbReference type="AlphaFoldDB" id="A0A6P8YYY0"/>
<keyword evidence="9 11" id="KW-0472">Membrane</keyword>
<dbReference type="KEGG" id="tpal:117646207"/>
<keyword evidence="5" id="KW-0547">Nucleotide-binding</keyword>
<evidence type="ECO:0000256" key="2">
    <source>
        <dbReference type="ARBA" id="ARBA00005619"/>
    </source>
</evidence>
<dbReference type="PANTHER" id="PTHR46693">
    <property type="entry name" value="ADP-RIBOSYLATION FACTOR-LIKE PROTEIN 15"/>
    <property type="match status" value="1"/>
</dbReference>
<keyword evidence="8" id="KW-0342">GTP-binding</keyword>
<keyword evidence="10 13" id="KW-0675">Receptor</keyword>
<evidence type="ECO:0000256" key="9">
    <source>
        <dbReference type="ARBA" id="ARBA00023136"/>
    </source>
</evidence>
<evidence type="ECO:0000256" key="7">
    <source>
        <dbReference type="ARBA" id="ARBA00022989"/>
    </source>
</evidence>
<dbReference type="PROSITE" id="PS51417">
    <property type="entry name" value="ARF"/>
    <property type="match status" value="1"/>
</dbReference>
<keyword evidence="6" id="KW-0256">Endoplasmic reticulum</keyword>
<dbReference type="PANTHER" id="PTHR46693:SF1">
    <property type="entry name" value="ADP-RIBOSYLATION FACTOR-LIKE PROTEIN 15"/>
    <property type="match status" value="1"/>
</dbReference>
<evidence type="ECO:0000256" key="4">
    <source>
        <dbReference type="ARBA" id="ARBA00022692"/>
    </source>
</evidence>
<accession>A0A6P8YYY0</accession>
<dbReference type="GO" id="GO:0005789">
    <property type="term" value="C:endoplasmic reticulum membrane"/>
    <property type="evidence" value="ECO:0007669"/>
    <property type="project" value="UniProtKB-SubCell"/>
</dbReference>
<evidence type="ECO:0000256" key="1">
    <source>
        <dbReference type="ARBA" id="ARBA00004389"/>
    </source>
</evidence>
<dbReference type="InterPro" id="IPR042292">
    <property type="entry name" value="ARL15"/>
</dbReference>
<dbReference type="GO" id="GO:0005525">
    <property type="term" value="F:GTP binding"/>
    <property type="evidence" value="ECO:0007669"/>
    <property type="project" value="UniProtKB-KW"/>
</dbReference>
<keyword evidence="7 11" id="KW-1133">Transmembrane helix</keyword>
<dbReference type="InterPro" id="IPR027417">
    <property type="entry name" value="P-loop_NTPase"/>
</dbReference>
<evidence type="ECO:0000256" key="11">
    <source>
        <dbReference type="SAM" id="Phobius"/>
    </source>
</evidence>
<proteinExistence type="inferred from homology"/>
<dbReference type="CTD" id="47283"/>
<dbReference type="InParanoid" id="A0A6P8YYY0"/>
<protein>
    <recommendedName>
        <fullName evidence="3">Signal recognition particle receptor subunit beta</fullName>
    </recommendedName>
</protein>
<evidence type="ECO:0000256" key="6">
    <source>
        <dbReference type="ARBA" id="ARBA00022824"/>
    </source>
</evidence>
<feature type="transmembrane region" description="Helical" evidence="11">
    <location>
        <begin position="30"/>
        <end position="51"/>
    </location>
</feature>
<dbReference type="FunCoup" id="A0A6P8YYY0">
    <property type="interactions" value="1532"/>
</dbReference>
<evidence type="ECO:0000313" key="12">
    <source>
        <dbReference type="Proteomes" id="UP000515158"/>
    </source>
</evidence>
<sequence length="254" mass="28934">MDKSAKSAEKLHRVSFSFADVKKYFESTQVLPIVIGVVVILITLFLVKLIFRGRKARRDVQVLGLCDAGKTLVWSQLLHGRKVETLTSIKENVDFYQTNRGLLRLVDVPGHERLRMKFFDQYKETTRALIFVIDAMTFQKDLRDVAEFMYNVLLDSTISYNSPSVLILAHKQDLPMAKGISLIQSNLEKELNLLRETKDKLTSLSDKSEKQAYLGKQGKDFTFSQLKFQIDFAESSALSEEGLESVKKWLASSA</sequence>
<comment type="similarity">
    <text evidence="2">Belongs to the SRP receptor beta subunit family.</text>
</comment>
<keyword evidence="12" id="KW-1185">Reference proteome</keyword>
<evidence type="ECO:0000313" key="13">
    <source>
        <dbReference type="RefSeq" id="XP_034242905.1"/>
    </source>
</evidence>
<dbReference type="Proteomes" id="UP000515158">
    <property type="component" value="Unplaced"/>
</dbReference>
<dbReference type="SMART" id="SM00177">
    <property type="entry name" value="ARF"/>
    <property type="match status" value="1"/>
</dbReference>
<evidence type="ECO:0000256" key="3">
    <source>
        <dbReference type="ARBA" id="ARBA00020256"/>
    </source>
</evidence>
<dbReference type="InterPro" id="IPR019009">
    <property type="entry name" value="SRP_receptor_beta_su"/>
</dbReference>
<dbReference type="OrthoDB" id="41266at2759"/>
<dbReference type="Gene3D" id="3.40.50.300">
    <property type="entry name" value="P-loop containing nucleotide triphosphate hydrolases"/>
    <property type="match status" value="1"/>
</dbReference>
<dbReference type="Pfam" id="PF09439">
    <property type="entry name" value="SRPRB"/>
    <property type="match status" value="1"/>
</dbReference>
<comment type="subcellular location">
    <subcellularLocation>
        <location evidence="1">Endoplasmic reticulum membrane</location>
        <topology evidence="1">Single-pass membrane protein</topology>
    </subcellularLocation>
</comment>
<dbReference type="RefSeq" id="XP_034242905.1">
    <property type="nucleotide sequence ID" value="XM_034387014.1"/>
</dbReference>
<dbReference type="GeneID" id="117646207"/>
<dbReference type="SUPFAM" id="SSF52540">
    <property type="entry name" value="P-loop containing nucleoside triphosphate hydrolases"/>
    <property type="match status" value="1"/>
</dbReference>
<reference evidence="13" key="1">
    <citation type="submission" date="2025-08" db="UniProtKB">
        <authorList>
            <consortium name="RefSeq"/>
        </authorList>
    </citation>
    <scope>IDENTIFICATION</scope>
    <source>
        <tissue evidence="13">Total insect</tissue>
    </source>
</reference>
<organism evidence="13">
    <name type="scientific">Thrips palmi</name>
    <name type="common">Melon thrips</name>
    <dbReference type="NCBI Taxonomy" id="161013"/>
    <lineage>
        <taxon>Eukaryota</taxon>
        <taxon>Metazoa</taxon>
        <taxon>Ecdysozoa</taxon>
        <taxon>Arthropoda</taxon>
        <taxon>Hexapoda</taxon>
        <taxon>Insecta</taxon>
        <taxon>Pterygota</taxon>
        <taxon>Neoptera</taxon>
        <taxon>Paraneoptera</taxon>
        <taxon>Thysanoptera</taxon>
        <taxon>Terebrantia</taxon>
        <taxon>Thripoidea</taxon>
        <taxon>Thripidae</taxon>
        <taxon>Thrips</taxon>
    </lineage>
</organism>
<dbReference type="CDD" id="cd04105">
    <property type="entry name" value="SR_beta"/>
    <property type="match status" value="1"/>
</dbReference>
<keyword evidence="4 11" id="KW-0812">Transmembrane</keyword>
<evidence type="ECO:0000256" key="10">
    <source>
        <dbReference type="ARBA" id="ARBA00023170"/>
    </source>
</evidence>
<evidence type="ECO:0000256" key="8">
    <source>
        <dbReference type="ARBA" id="ARBA00023134"/>
    </source>
</evidence>
<gene>
    <name evidence="13" type="primary">LOC117646207</name>
</gene>
<name>A0A6P8YYY0_THRPL</name>